<proteinExistence type="predicted"/>
<organism evidence="8 9">
    <name type="scientific">Erysipelothrix piscisicarius</name>
    <dbReference type="NCBI Taxonomy" id="2485784"/>
    <lineage>
        <taxon>Bacteria</taxon>
        <taxon>Bacillati</taxon>
        <taxon>Bacillota</taxon>
        <taxon>Erysipelotrichia</taxon>
        <taxon>Erysipelotrichales</taxon>
        <taxon>Erysipelotrichaceae</taxon>
        <taxon>Erysipelothrix</taxon>
    </lineage>
</organism>
<dbReference type="InterPro" id="IPR003740">
    <property type="entry name" value="YitT"/>
</dbReference>
<keyword evidence="4 6" id="KW-1133">Transmembrane helix</keyword>
<feature type="domain" description="DUF2179" evidence="7">
    <location>
        <begin position="233"/>
        <end position="287"/>
    </location>
</feature>
<evidence type="ECO:0000256" key="6">
    <source>
        <dbReference type="SAM" id="Phobius"/>
    </source>
</evidence>
<evidence type="ECO:0000256" key="2">
    <source>
        <dbReference type="ARBA" id="ARBA00022475"/>
    </source>
</evidence>
<dbReference type="InterPro" id="IPR015867">
    <property type="entry name" value="N-reg_PII/ATP_PRibTrfase_C"/>
</dbReference>
<feature type="transmembrane region" description="Helical" evidence="6">
    <location>
        <begin position="167"/>
        <end position="192"/>
    </location>
</feature>
<dbReference type="Pfam" id="PF02588">
    <property type="entry name" value="YitT_membrane"/>
    <property type="match status" value="1"/>
</dbReference>
<keyword evidence="9" id="KW-1185">Reference proteome</keyword>
<dbReference type="GO" id="GO:0005886">
    <property type="term" value="C:plasma membrane"/>
    <property type="evidence" value="ECO:0007669"/>
    <property type="project" value="UniProtKB-SubCell"/>
</dbReference>
<keyword evidence="5 6" id="KW-0472">Membrane</keyword>
<comment type="subcellular location">
    <subcellularLocation>
        <location evidence="1">Cell membrane</location>
        <topology evidence="1">Multi-pass membrane protein</topology>
    </subcellularLocation>
</comment>
<keyword evidence="2" id="KW-1003">Cell membrane</keyword>
<dbReference type="CDD" id="cd16380">
    <property type="entry name" value="YitT_C"/>
    <property type="match status" value="1"/>
</dbReference>
<sequence length="295" mass="32892">MINMENLRLIKPKHIVGIVVGALFSALAIKTFVRPGNLIPAGAGGLTILLLKESSRLFGIELSYGIMFFLINAIVLMFVWKKLGRRFLALSFLHVGLVSLFVELLPTVSVLPNVDPNDQLILLAIFGGVMNGVGSSFALKVGGSAGGTDFVAIYYSMVKNKPMWDKIMYFNITLLIYSGFVYGWMLALYSIIYQFVSTQVIDHYHDRYKLSSLHIITDIPTEVSEAVMAVTRHGITKIDGIGMFKQKYKAVLYIVVNQFELACIIDAITHTDPKAFIEISSVERIEGNYRQKPLE</sequence>
<dbReference type="PANTHER" id="PTHR33545">
    <property type="entry name" value="UPF0750 MEMBRANE PROTEIN YITT-RELATED"/>
    <property type="match status" value="1"/>
</dbReference>
<evidence type="ECO:0000313" key="9">
    <source>
        <dbReference type="Proteomes" id="UP000278804"/>
    </source>
</evidence>
<dbReference type="InterPro" id="IPR019264">
    <property type="entry name" value="DUF2179"/>
</dbReference>
<feature type="transmembrane region" description="Helical" evidence="6">
    <location>
        <begin position="62"/>
        <end position="80"/>
    </location>
</feature>
<keyword evidence="3 6" id="KW-0812">Transmembrane</keyword>
<dbReference type="KEGG" id="eri:EEI45_07045"/>
<dbReference type="PIRSF" id="PIRSF006483">
    <property type="entry name" value="Membrane_protein_YitT"/>
    <property type="match status" value="1"/>
</dbReference>
<feature type="transmembrane region" description="Helical" evidence="6">
    <location>
        <begin position="87"/>
        <end position="108"/>
    </location>
</feature>
<evidence type="ECO:0000256" key="1">
    <source>
        <dbReference type="ARBA" id="ARBA00004651"/>
    </source>
</evidence>
<dbReference type="PANTHER" id="PTHR33545:SF5">
    <property type="entry name" value="UPF0750 MEMBRANE PROTEIN YITT"/>
    <property type="match status" value="1"/>
</dbReference>
<dbReference type="Gene3D" id="3.30.70.120">
    <property type="match status" value="1"/>
</dbReference>
<dbReference type="Pfam" id="PF10035">
    <property type="entry name" value="DUF2179"/>
    <property type="match status" value="1"/>
</dbReference>
<accession>A0A3Q8S322</accession>
<evidence type="ECO:0000256" key="4">
    <source>
        <dbReference type="ARBA" id="ARBA00022989"/>
    </source>
</evidence>
<dbReference type="InterPro" id="IPR051461">
    <property type="entry name" value="UPF0750_membrane"/>
</dbReference>
<evidence type="ECO:0000256" key="3">
    <source>
        <dbReference type="ARBA" id="ARBA00022692"/>
    </source>
</evidence>
<dbReference type="AlphaFoldDB" id="A0A3Q8S322"/>
<dbReference type="EMBL" id="CP034234">
    <property type="protein sequence ID" value="AZK44514.1"/>
    <property type="molecule type" value="Genomic_DNA"/>
</dbReference>
<feature type="transmembrane region" description="Helical" evidence="6">
    <location>
        <begin position="120"/>
        <end position="139"/>
    </location>
</feature>
<reference evidence="8 9" key="1">
    <citation type="journal article" date="2020" name="Int. J. Syst. Evol. Microbiol.">
        <title>Description of Erysipelothrix piscisicarius sp. nov., an emergent fish pathogen, and assessment of virulence using a tiger barb (Puntigrus tetrazona) infection model.</title>
        <authorList>
            <person name="Pomaranski E.K."/>
            <person name="Griffin M.J."/>
            <person name="Camus A.C."/>
            <person name="Armwood A.R."/>
            <person name="Shelley J."/>
            <person name="Waldbieser G.C."/>
            <person name="LaFrentz B.R."/>
            <person name="Garcia J.C."/>
            <person name="Yanong R."/>
            <person name="Soto E."/>
        </authorList>
    </citation>
    <scope>NUCLEOTIDE SEQUENCE [LARGE SCALE GENOMIC DNA]</scope>
    <source>
        <strain evidence="8 9">15TAL0474</strain>
    </source>
</reference>
<evidence type="ECO:0000313" key="8">
    <source>
        <dbReference type="EMBL" id="AZK44514.1"/>
    </source>
</evidence>
<dbReference type="Proteomes" id="UP000278804">
    <property type="component" value="Chromosome"/>
</dbReference>
<protein>
    <submittedName>
        <fullName evidence="8">YitT family protein</fullName>
    </submittedName>
</protein>
<gene>
    <name evidence="8" type="ORF">EEI45_07045</name>
</gene>
<evidence type="ECO:0000256" key="5">
    <source>
        <dbReference type="ARBA" id="ARBA00023136"/>
    </source>
</evidence>
<evidence type="ECO:0000259" key="7">
    <source>
        <dbReference type="Pfam" id="PF10035"/>
    </source>
</evidence>
<name>A0A3Q8S322_9FIRM</name>